<feature type="binding site" evidence="10 13">
    <location>
        <position position="36"/>
    </location>
    <ligand>
        <name>a divalent metal cation</name>
        <dbReference type="ChEBI" id="CHEBI:60240"/>
    </ligand>
</feature>
<dbReference type="PROSITE" id="PS01085">
    <property type="entry name" value="RIBUL_P_3_EPIMER_1"/>
    <property type="match status" value="1"/>
</dbReference>
<feature type="binding site" evidence="10 13">
    <location>
        <position position="34"/>
    </location>
    <ligand>
        <name>a divalent metal cation</name>
        <dbReference type="ChEBI" id="CHEBI:60240"/>
    </ligand>
</feature>
<dbReference type="RefSeq" id="WP_133957879.1">
    <property type="nucleotide sequence ID" value="NZ_SORI01000011.1"/>
</dbReference>
<dbReference type="GO" id="GO:0019323">
    <property type="term" value="P:pentose catabolic process"/>
    <property type="evidence" value="ECO:0007669"/>
    <property type="project" value="UniProtKB-UniRule"/>
</dbReference>
<dbReference type="PIRSF" id="PIRSF001461">
    <property type="entry name" value="RPE"/>
    <property type="match status" value="1"/>
</dbReference>
<dbReference type="GO" id="GO:0006098">
    <property type="term" value="P:pentose-phosphate shunt"/>
    <property type="evidence" value="ECO:0007669"/>
    <property type="project" value="UniProtKB-UniRule"/>
</dbReference>
<dbReference type="SUPFAM" id="SSF51366">
    <property type="entry name" value="Ribulose-phoshate binding barrel"/>
    <property type="match status" value="1"/>
</dbReference>
<dbReference type="CDD" id="cd00429">
    <property type="entry name" value="RPE"/>
    <property type="match status" value="1"/>
</dbReference>
<keyword evidence="13" id="KW-0464">Manganese</keyword>
<comment type="pathway">
    <text evidence="10">Carbohydrate degradation.</text>
</comment>
<dbReference type="FunFam" id="3.20.20.70:FF:000004">
    <property type="entry name" value="Ribulose-phosphate 3-epimerase"/>
    <property type="match status" value="1"/>
</dbReference>
<comment type="cofactor">
    <cofactor evidence="10 13">
        <name>a divalent metal cation</name>
        <dbReference type="ChEBI" id="CHEBI:60240"/>
    </cofactor>
    <text evidence="10 13">Binds 1 divalent metal cation per subunit.</text>
</comment>
<feature type="binding site" evidence="10 14">
    <location>
        <position position="68"/>
    </location>
    <ligand>
        <name>substrate</name>
    </ligand>
</feature>
<keyword evidence="9 10" id="KW-0413">Isomerase</keyword>
<evidence type="ECO:0000256" key="5">
    <source>
        <dbReference type="ARBA" id="ARBA00001954"/>
    </source>
</evidence>
<comment type="cofactor">
    <cofactor evidence="5">
        <name>Fe(2+)</name>
        <dbReference type="ChEBI" id="CHEBI:29033"/>
    </cofactor>
</comment>
<keyword evidence="10 11" id="KW-0119">Carbohydrate metabolism</keyword>
<dbReference type="AlphaFoldDB" id="A0A4R8M3H6"/>
<feature type="binding site" evidence="14">
    <location>
        <position position="179"/>
    </location>
    <ligand>
        <name>substrate</name>
    </ligand>
</feature>
<feature type="active site" description="Proton donor" evidence="10 12">
    <location>
        <position position="177"/>
    </location>
</feature>
<dbReference type="InterPro" id="IPR013785">
    <property type="entry name" value="Aldolase_TIM"/>
</dbReference>
<evidence type="ECO:0000256" key="4">
    <source>
        <dbReference type="ARBA" id="ARBA00001947"/>
    </source>
</evidence>
<evidence type="ECO:0000256" key="2">
    <source>
        <dbReference type="ARBA" id="ARBA00001936"/>
    </source>
</evidence>
<dbReference type="NCBIfam" id="NF004076">
    <property type="entry name" value="PRK05581.1-4"/>
    <property type="match status" value="1"/>
</dbReference>
<comment type="cofactor">
    <cofactor evidence="3">
        <name>Co(2+)</name>
        <dbReference type="ChEBI" id="CHEBI:48828"/>
    </cofactor>
</comment>
<evidence type="ECO:0000256" key="7">
    <source>
        <dbReference type="ARBA" id="ARBA00013188"/>
    </source>
</evidence>
<dbReference type="InterPro" id="IPR026019">
    <property type="entry name" value="Ribul_P_3_epim"/>
</dbReference>
<dbReference type="Gene3D" id="3.20.20.70">
    <property type="entry name" value="Aldolase class I"/>
    <property type="match status" value="1"/>
</dbReference>
<dbReference type="EMBL" id="SORI01000011">
    <property type="protein sequence ID" value="TDY59729.1"/>
    <property type="molecule type" value="Genomic_DNA"/>
</dbReference>
<keyword evidence="13" id="KW-0862">Zinc</keyword>
<feature type="active site" description="Proton acceptor" evidence="10 12">
    <location>
        <position position="36"/>
    </location>
</feature>
<evidence type="ECO:0000256" key="14">
    <source>
        <dbReference type="PIRSR" id="PIRSR001461-3"/>
    </source>
</evidence>
<comment type="similarity">
    <text evidence="6 10 11">Belongs to the ribulose-phosphate 3-epimerase family.</text>
</comment>
<dbReference type="Proteomes" id="UP000295066">
    <property type="component" value="Unassembled WGS sequence"/>
</dbReference>
<feature type="binding site" evidence="10 13">
    <location>
        <position position="177"/>
    </location>
    <ligand>
        <name>a divalent metal cation</name>
        <dbReference type="ChEBI" id="CHEBI:60240"/>
    </ligand>
</feature>
<dbReference type="HAMAP" id="MF_02227">
    <property type="entry name" value="RPE"/>
    <property type="match status" value="1"/>
</dbReference>
<gene>
    <name evidence="10" type="primary">rpe</name>
    <name evidence="15" type="ORF">C8D99_11163</name>
</gene>
<comment type="catalytic activity">
    <reaction evidence="1 10 11">
        <text>D-ribulose 5-phosphate = D-xylulose 5-phosphate</text>
        <dbReference type="Rhea" id="RHEA:13677"/>
        <dbReference type="ChEBI" id="CHEBI:57737"/>
        <dbReference type="ChEBI" id="CHEBI:58121"/>
        <dbReference type="EC" id="5.1.3.1"/>
    </reaction>
</comment>
<dbReference type="PANTHER" id="PTHR11749">
    <property type="entry name" value="RIBULOSE-5-PHOSPHATE-3-EPIMERASE"/>
    <property type="match status" value="1"/>
</dbReference>
<evidence type="ECO:0000256" key="6">
    <source>
        <dbReference type="ARBA" id="ARBA00009541"/>
    </source>
</evidence>
<dbReference type="Pfam" id="PF00834">
    <property type="entry name" value="Ribul_P_3_epim"/>
    <property type="match status" value="1"/>
</dbReference>
<evidence type="ECO:0000256" key="3">
    <source>
        <dbReference type="ARBA" id="ARBA00001941"/>
    </source>
</evidence>
<keyword evidence="8 10" id="KW-0479">Metal-binding</keyword>
<feature type="binding site" evidence="10">
    <location>
        <begin position="177"/>
        <end position="179"/>
    </location>
    <ligand>
        <name>substrate</name>
    </ligand>
</feature>
<evidence type="ECO:0000256" key="12">
    <source>
        <dbReference type="PIRSR" id="PIRSR001461-1"/>
    </source>
</evidence>
<proteinExistence type="inferred from homology"/>
<feature type="binding site" evidence="10 13">
    <location>
        <position position="68"/>
    </location>
    <ligand>
        <name>a divalent metal cation</name>
        <dbReference type="ChEBI" id="CHEBI:60240"/>
    </ligand>
</feature>
<evidence type="ECO:0000313" key="15">
    <source>
        <dbReference type="EMBL" id="TDY59729.1"/>
    </source>
</evidence>
<dbReference type="InterPro" id="IPR011060">
    <property type="entry name" value="RibuloseP-bd_barrel"/>
</dbReference>
<name>A0A4R8M3H6_9BACT</name>
<organism evidence="15 16">
    <name type="scientific">Aminivibrio pyruvatiphilus</name>
    <dbReference type="NCBI Taxonomy" id="1005740"/>
    <lineage>
        <taxon>Bacteria</taxon>
        <taxon>Thermotogati</taxon>
        <taxon>Synergistota</taxon>
        <taxon>Synergistia</taxon>
        <taxon>Synergistales</taxon>
        <taxon>Aminobacteriaceae</taxon>
        <taxon>Aminivibrio</taxon>
    </lineage>
</organism>
<comment type="caution">
    <text evidence="15">The sequence shown here is derived from an EMBL/GenBank/DDBJ whole genome shotgun (WGS) entry which is preliminary data.</text>
</comment>
<feature type="binding site" evidence="10 14">
    <location>
        <position position="10"/>
    </location>
    <ligand>
        <name>substrate</name>
    </ligand>
</feature>
<dbReference type="InterPro" id="IPR000056">
    <property type="entry name" value="Ribul_P_3_epim-like"/>
</dbReference>
<evidence type="ECO:0000313" key="16">
    <source>
        <dbReference type="Proteomes" id="UP000295066"/>
    </source>
</evidence>
<dbReference type="GO" id="GO:0005737">
    <property type="term" value="C:cytoplasm"/>
    <property type="evidence" value="ECO:0007669"/>
    <property type="project" value="UniProtKB-ARBA"/>
</dbReference>
<dbReference type="EC" id="5.1.3.1" evidence="7 10"/>
<protein>
    <recommendedName>
        <fullName evidence="7 10">Ribulose-phosphate 3-epimerase</fullName>
        <ecNumber evidence="7 10">5.1.3.1</ecNumber>
    </recommendedName>
</protein>
<comment type="cofactor">
    <cofactor evidence="2">
        <name>Mn(2+)</name>
        <dbReference type="ChEBI" id="CHEBI:29035"/>
    </cofactor>
</comment>
<feature type="binding site" evidence="10 14">
    <location>
        <begin position="144"/>
        <end position="147"/>
    </location>
    <ligand>
        <name>substrate</name>
    </ligand>
</feature>
<evidence type="ECO:0000256" key="9">
    <source>
        <dbReference type="ARBA" id="ARBA00023235"/>
    </source>
</evidence>
<dbReference type="NCBIfam" id="TIGR01163">
    <property type="entry name" value="rpe"/>
    <property type="match status" value="1"/>
</dbReference>
<dbReference type="GO" id="GO:0046872">
    <property type="term" value="F:metal ion binding"/>
    <property type="evidence" value="ECO:0007669"/>
    <property type="project" value="UniProtKB-UniRule"/>
</dbReference>
<comment type="function">
    <text evidence="10">Catalyzes the reversible epimerization of D-ribulose 5-phosphate to D-xylulose 5-phosphate.</text>
</comment>
<evidence type="ECO:0000256" key="1">
    <source>
        <dbReference type="ARBA" id="ARBA00001782"/>
    </source>
</evidence>
<comment type="cofactor">
    <cofactor evidence="4">
        <name>Zn(2+)</name>
        <dbReference type="ChEBI" id="CHEBI:29105"/>
    </cofactor>
</comment>
<evidence type="ECO:0000256" key="8">
    <source>
        <dbReference type="ARBA" id="ARBA00022723"/>
    </source>
</evidence>
<keyword evidence="16" id="KW-1185">Reference proteome</keyword>
<accession>A0A4R8M3H6</accession>
<reference evidence="15 16" key="1">
    <citation type="submission" date="2019-03" db="EMBL/GenBank/DDBJ databases">
        <title>Genomic Encyclopedia of Type Strains, Phase IV (KMG-IV): sequencing the most valuable type-strain genomes for metagenomic binning, comparative biology and taxonomic classification.</title>
        <authorList>
            <person name="Goeker M."/>
        </authorList>
    </citation>
    <scope>NUCLEOTIDE SEQUENCE [LARGE SCALE GENOMIC DNA]</scope>
    <source>
        <strain evidence="15 16">DSM 25964</strain>
    </source>
</reference>
<dbReference type="GO" id="GO:0004750">
    <property type="term" value="F:D-ribulose-phosphate 3-epimerase activity"/>
    <property type="evidence" value="ECO:0007669"/>
    <property type="project" value="UniProtKB-UniRule"/>
</dbReference>
<evidence type="ECO:0000256" key="10">
    <source>
        <dbReference type="HAMAP-Rule" id="MF_02227"/>
    </source>
</evidence>
<dbReference type="OrthoDB" id="1645589at2"/>
<keyword evidence="13" id="KW-0170">Cobalt</keyword>
<sequence>MMRDVLFAPSLLSADFLDVRSSIASLKGQHDWLHVDVMDGCFVPNITFGPGFVSALRRQYPAEVLDVHLMIEYPDRLLDAFLDAGPDYLTVHLEADRHIHRTLSRIRERGARAGVSINPGTSEELLRPVLPLVDLVLVMSVNPGFGGQSFIPSALEKTRSLCRWREAGHYSFLVEMDGGISRGNAAQIALGGCDVLVMGSAVFGAQDPALFLQEIKLNVKEAIAHA</sequence>
<feature type="binding site" evidence="10 14">
    <location>
        <begin position="199"/>
        <end position="200"/>
    </location>
    <ligand>
        <name>substrate</name>
    </ligand>
</feature>
<evidence type="ECO:0000256" key="11">
    <source>
        <dbReference type="PIRNR" id="PIRNR001461"/>
    </source>
</evidence>
<evidence type="ECO:0000256" key="13">
    <source>
        <dbReference type="PIRSR" id="PIRSR001461-2"/>
    </source>
</evidence>